<keyword evidence="5 6" id="KW-0472">Membrane</keyword>
<gene>
    <name evidence="7" type="ORF">CVV64_01320</name>
</gene>
<proteinExistence type="predicted"/>
<feature type="transmembrane region" description="Helical" evidence="6">
    <location>
        <begin position="16"/>
        <end position="34"/>
    </location>
</feature>
<dbReference type="InterPro" id="IPR005495">
    <property type="entry name" value="LptG/LptF_permease"/>
</dbReference>
<dbReference type="AlphaFoldDB" id="A0A2N1PUU7"/>
<evidence type="ECO:0000256" key="3">
    <source>
        <dbReference type="ARBA" id="ARBA00022692"/>
    </source>
</evidence>
<accession>A0A2N1PUU7</accession>
<evidence type="ECO:0000256" key="1">
    <source>
        <dbReference type="ARBA" id="ARBA00004651"/>
    </source>
</evidence>
<evidence type="ECO:0000256" key="4">
    <source>
        <dbReference type="ARBA" id="ARBA00022989"/>
    </source>
</evidence>
<dbReference type="Pfam" id="PF03739">
    <property type="entry name" value="LptF_LptG"/>
    <property type="match status" value="1"/>
</dbReference>
<dbReference type="EMBL" id="PGXC01000001">
    <property type="protein sequence ID" value="PKK92086.1"/>
    <property type="molecule type" value="Genomic_DNA"/>
</dbReference>
<feature type="transmembrane region" description="Helical" evidence="6">
    <location>
        <begin position="278"/>
        <end position="298"/>
    </location>
</feature>
<evidence type="ECO:0000256" key="6">
    <source>
        <dbReference type="SAM" id="Phobius"/>
    </source>
</evidence>
<dbReference type="Proteomes" id="UP000233256">
    <property type="component" value="Unassembled WGS sequence"/>
</dbReference>
<feature type="transmembrane region" description="Helical" evidence="6">
    <location>
        <begin position="100"/>
        <end position="118"/>
    </location>
</feature>
<comment type="caution">
    <text evidence="7">The sequence shown here is derived from an EMBL/GenBank/DDBJ whole genome shotgun (WGS) entry which is preliminary data.</text>
</comment>
<reference evidence="7 8" key="1">
    <citation type="journal article" date="2017" name="ISME J.">
        <title>Potential for microbial H2 and metal transformations associated with novel bacteria and archaea in deep terrestrial subsurface sediments.</title>
        <authorList>
            <person name="Hernsdorf A.W."/>
            <person name="Amano Y."/>
            <person name="Miyakawa K."/>
            <person name="Ise K."/>
            <person name="Suzuki Y."/>
            <person name="Anantharaman K."/>
            <person name="Probst A."/>
            <person name="Burstein D."/>
            <person name="Thomas B.C."/>
            <person name="Banfield J.F."/>
        </authorList>
    </citation>
    <scope>NUCLEOTIDE SEQUENCE [LARGE SCALE GENOMIC DNA]</scope>
    <source>
        <strain evidence="7">HGW-Wallbacteria-1</strain>
    </source>
</reference>
<name>A0A2N1PUU7_9BACT</name>
<feature type="transmembrane region" description="Helical" evidence="6">
    <location>
        <begin position="54"/>
        <end position="79"/>
    </location>
</feature>
<keyword evidence="4 6" id="KW-1133">Transmembrane helix</keyword>
<keyword evidence="2" id="KW-1003">Cell membrane</keyword>
<dbReference type="PANTHER" id="PTHR33529:SF6">
    <property type="entry name" value="YJGP_YJGQ FAMILY PERMEASE"/>
    <property type="match status" value="1"/>
</dbReference>
<evidence type="ECO:0008006" key="9">
    <source>
        <dbReference type="Google" id="ProtNLM"/>
    </source>
</evidence>
<sequence>MLKIIDRYILKEHIKAFIFGLGVFLSIFLVDLMMELVELIVIKNVPFKEVARLFFYAIPALLVLVFPMATLLCTLVVFGKMSADTEIIALKASGVSFVRLMFPVMILGVLVSVSTFVMNEIVVPRANEARQDILRKITFKRPVPKISENVFFDAGENRTFFVHRYDDKTRRMYDVLMYEFITNTFPRIIVADSSEWLETSWKFFNGTIYRFDSQGEEWTDIKFDEMELPVKTDYGDWEKYKSKRPHEMAFSELKTHIANMKKFGIDTGPLMVELYMKISLPFASFFFILVGAPLAVTARRSGKSIGVGMSILIIFFYYLLMSVGKALGVGGVLPPYIATWIQNLVIGALGVVLTILSRR</sequence>
<dbReference type="GO" id="GO:0015920">
    <property type="term" value="P:lipopolysaccharide transport"/>
    <property type="evidence" value="ECO:0007669"/>
    <property type="project" value="TreeGrafter"/>
</dbReference>
<evidence type="ECO:0000256" key="2">
    <source>
        <dbReference type="ARBA" id="ARBA00022475"/>
    </source>
</evidence>
<feature type="transmembrane region" description="Helical" evidence="6">
    <location>
        <begin position="336"/>
        <end position="356"/>
    </location>
</feature>
<evidence type="ECO:0000313" key="8">
    <source>
        <dbReference type="Proteomes" id="UP000233256"/>
    </source>
</evidence>
<dbReference type="GO" id="GO:0043190">
    <property type="term" value="C:ATP-binding cassette (ABC) transporter complex"/>
    <property type="evidence" value="ECO:0007669"/>
    <property type="project" value="TreeGrafter"/>
</dbReference>
<dbReference type="PANTHER" id="PTHR33529">
    <property type="entry name" value="SLR0882 PROTEIN-RELATED"/>
    <property type="match status" value="1"/>
</dbReference>
<protein>
    <recommendedName>
        <fullName evidence="9">LPS export ABC transporter permease LptG</fullName>
    </recommendedName>
</protein>
<comment type="subcellular location">
    <subcellularLocation>
        <location evidence="1">Cell membrane</location>
        <topology evidence="1">Multi-pass membrane protein</topology>
    </subcellularLocation>
</comment>
<organism evidence="7 8">
    <name type="scientific">Candidatus Wallbacteria bacterium HGW-Wallbacteria-1</name>
    <dbReference type="NCBI Taxonomy" id="2013854"/>
    <lineage>
        <taxon>Bacteria</taxon>
        <taxon>Candidatus Walliibacteriota</taxon>
    </lineage>
</organism>
<evidence type="ECO:0000313" key="7">
    <source>
        <dbReference type="EMBL" id="PKK92086.1"/>
    </source>
</evidence>
<feature type="transmembrane region" description="Helical" evidence="6">
    <location>
        <begin position="305"/>
        <end position="324"/>
    </location>
</feature>
<keyword evidence="3 6" id="KW-0812">Transmembrane</keyword>
<evidence type="ECO:0000256" key="5">
    <source>
        <dbReference type="ARBA" id="ARBA00023136"/>
    </source>
</evidence>